<dbReference type="PANTHER" id="PTHR10907:SF47">
    <property type="entry name" value="REGUCALCIN"/>
    <property type="match status" value="1"/>
</dbReference>
<evidence type="ECO:0000313" key="8">
    <source>
        <dbReference type="EMBL" id="CAB4917766.1"/>
    </source>
</evidence>
<evidence type="ECO:0000313" key="9">
    <source>
        <dbReference type="EMBL" id="CAB4973767.1"/>
    </source>
</evidence>
<gene>
    <name evidence="3" type="ORF">UFOPK2254_00063</name>
    <name evidence="4" type="ORF">UFOPK2646_00152</name>
    <name evidence="5" type="ORF">UFOPK2907_00695</name>
    <name evidence="6" type="ORF">UFOPK3197_00359</name>
    <name evidence="7" type="ORF">UFOPK3241_01045</name>
    <name evidence="8" type="ORF">UFOPK3707_00190</name>
    <name evidence="9" type="ORF">UFOPK3937_00322</name>
    <name evidence="10" type="ORF">UFOPK4265_00081</name>
    <name evidence="11" type="ORF">UFOPK4401_01109</name>
</gene>
<proteinExistence type="inferred from homology"/>
<evidence type="ECO:0000313" key="5">
    <source>
        <dbReference type="EMBL" id="CAB4773580.1"/>
    </source>
</evidence>
<dbReference type="Gene3D" id="2.120.10.30">
    <property type="entry name" value="TolB, C-terminal domain"/>
    <property type="match status" value="1"/>
</dbReference>
<dbReference type="GO" id="GO:0004341">
    <property type="term" value="F:gluconolactonase activity"/>
    <property type="evidence" value="ECO:0007669"/>
    <property type="project" value="TreeGrafter"/>
</dbReference>
<dbReference type="EMBL" id="CAFAZX010000064">
    <property type="protein sequence ID" value="CAB4844429.1"/>
    <property type="molecule type" value="Genomic_DNA"/>
</dbReference>
<dbReference type="EMBL" id="CAFBMY010000016">
    <property type="protein sequence ID" value="CAB4917766.1"/>
    <property type="molecule type" value="Genomic_DNA"/>
</dbReference>
<dbReference type="EMBL" id="CAEZWO010000003">
    <property type="protein sequence ID" value="CAB4649590.1"/>
    <property type="molecule type" value="Genomic_DNA"/>
</dbReference>
<evidence type="ECO:0000313" key="4">
    <source>
        <dbReference type="EMBL" id="CAB4695498.1"/>
    </source>
</evidence>
<dbReference type="PRINTS" id="PR01790">
    <property type="entry name" value="SMP30FAMILY"/>
</dbReference>
<dbReference type="EMBL" id="CAFBQK010000005">
    <property type="protein sequence ID" value="CAB5045916.1"/>
    <property type="molecule type" value="Genomic_DNA"/>
</dbReference>
<dbReference type="EMBL" id="CAFBRB010000138">
    <property type="protein sequence ID" value="CAB5077035.1"/>
    <property type="molecule type" value="Genomic_DNA"/>
</dbReference>
<dbReference type="EMBL" id="CAFABI010000026">
    <property type="protein sequence ID" value="CAB4823591.1"/>
    <property type="molecule type" value="Genomic_DNA"/>
</dbReference>
<dbReference type="GO" id="GO:0005509">
    <property type="term" value="F:calcium ion binding"/>
    <property type="evidence" value="ECO:0007669"/>
    <property type="project" value="TreeGrafter"/>
</dbReference>
<evidence type="ECO:0000313" key="10">
    <source>
        <dbReference type="EMBL" id="CAB5045916.1"/>
    </source>
</evidence>
<dbReference type="Pfam" id="PF08450">
    <property type="entry name" value="SGL"/>
    <property type="match status" value="1"/>
</dbReference>
<evidence type="ECO:0000256" key="1">
    <source>
        <dbReference type="ARBA" id="ARBA00008853"/>
    </source>
</evidence>
<dbReference type="PANTHER" id="PTHR10907">
    <property type="entry name" value="REGUCALCIN"/>
    <property type="match status" value="1"/>
</dbReference>
<dbReference type="EMBL" id="CAEZZR010000053">
    <property type="protein sequence ID" value="CAB4773580.1"/>
    <property type="molecule type" value="Genomic_DNA"/>
</dbReference>
<accession>A0A6J7BKA6</accession>
<evidence type="ECO:0000313" key="6">
    <source>
        <dbReference type="EMBL" id="CAB4823591.1"/>
    </source>
</evidence>
<comment type="similarity">
    <text evidence="1">Belongs to the SMP-30/CGR1 family.</text>
</comment>
<evidence type="ECO:0000313" key="3">
    <source>
        <dbReference type="EMBL" id="CAB4649590.1"/>
    </source>
</evidence>
<feature type="domain" description="SMP-30/Gluconolactonase/LRE-like region" evidence="2">
    <location>
        <begin position="13"/>
        <end position="260"/>
    </location>
</feature>
<dbReference type="GO" id="GO:0019853">
    <property type="term" value="P:L-ascorbic acid biosynthetic process"/>
    <property type="evidence" value="ECO:0007669"/>
    <property type="project" value="TreeGrafter"/>
</dbReference>
<dbReference type="AlphaFoldDB" id="A0A6J7BKA6"/>
<evidence type="ECO:0000259" key="2">
    <source>
        <dbReference type="Pfam" id="PF08450"/>
    </source>
</evidence>
<protein>
    <submittedName>
        <fullName evidence="7">Unannotated protein</fullName>
    </submittedName>
</protein>
<sequence>MKAQLFDDRRNVLGEGPTAIGPKNELITWVDLYGKKVRSRHMASGATTEYDTAEDVGFAIPRVNGGEILGTANGPLLRDADGTLHGMPTREDADGYKQQQVVRWNDAKVSPSGDLFLGTMAYDFKTNAGAFYQMRGDGKHMRRLFGDVTISNGLDWTVDGKTMFYIDTPLNRVDIFDVEERDIKNRRTLVTFPESMGSPDGMCADANGNIWVAFWMGSAVRCFDGKSGQLLEEISCPAPRITSCAFAGENLDQLIITSASENTDLDVHPEAGFIFIASPGVQGQKTTLFNA</sequence>
<organism evidence="7">
    <name type="scientific">freshwater metagenome</name>
    <dbReference type="NCBI Taxonomy" id="449393"/>
    <lineage>
        <taxon>unclassified sequences</taxon>
        <taxon>metagenomes</taxon>
        <taxon>ecological metagenomes</taxon>
    </lineage>
</organism>
<reference evidence="7" key="1">
    <citation type="submission" date="2020-05" db="EMBL/GenBank/DDBJ databases">
        <authorList>
            <person name="Chiriac C."/>
            <person name="Salcher M."/>
            <person name="Ghai R."/>
            <person name="Kavagutti S V."/>
        </authorList>
    </citation>
    <scope>NUCLEOTIDE SEQUENCE</scope>
</reference>
<evidence type="ECO:0000313" key="7">
    <source>
        <dbReference type="EMBL" id="CAB4844429.1"/>
    </source>
</evidence>
<dbReference type="EMBL" id="CAEZYB010000009">
    <property type="protein sequence ID" value="CAB4695498.1"/>
    <property type="molecule type" value="Genomic_DNA"/>
</dbReference>
<dbReference type="InterPro" id="IPR011042">
    <property type="entry name" value="6-blade_b-propeller_TolB-like"/>
</dbReference>
<dbReference type="InterPro" id="IPR013658">
    <property type="entry name" value="SGL"/>
</dbReference>
<evidence type="ECO:0000313" key="11">
    <source>
        <dbReference type="EMBL" id="CAB5077035.1"/>
    </source>
</evidence>
<name>A0A6J7BKA6_9ZZZZ</name>
<dbReference type="EMBL" id="CAFBOJ010000022">
    <property type="protein sequence ID" value="CAB4973767.1"/>
    <property type="molecule type" value="Genomic_DNA"/>
</dbReference>
<dbReference type="InterPro" id="IPR005511">
    <property type="entry name" value="SMP-30"/>
</dbReference>
<dbReference type="SUPFAM" id="SSF63829">
    <property type="entry name" value="Calcium-dependent phosphotriesterase"/>
    <property type="match status" value="1"/>
</dbReference>